<reference evidence="2 3" key="1">
    <citation type="submission" date="2019-01" db="EMBL/GenBank/DDBJ databases">
        <authorList>
            <consortium name="Pathogen Informatics"/>
        </authorList>
    </citation>
    <scope>NUCLEOTIDE SEQUENCE [LARGE SCALE GENOMIC DNA]</scope>
    <source>
        <strain evidence="2 3">NCTC10194</strain>
    </source>
</reference>
<feature type="coiled-coil region" evidence="1">
    <location>
        <begin position="416"/>
        <end position="476"/>
    </location>
</feature>
<sequence>MKKSKTLSKAVILGTSLAAAGLGGVILALHEGMKKDKPLAFQREFGQVKEFEAEVLNFLQSTINPETNESSLSKEAQEEIYEILLEIKLSKENPETNSLSAQELTNKLGREFAYTKLKEAIRNGSQEDVKEALNQITNEIKDPELKEQFLQNSRDVMNSIQNGDLNKEDKIKLANQLKEQSQNVFEKQNDIIVPAQNILWKIKDELAAKPENYKPEDKAKAQAIIHALEGALDQNVLSAENVSQLTEALVDTYNDLMDLKKETELEYQKYLSKSEATKQKVLESKLSNEDKNKLLDKINAFNDQAGSKDLVYANNKYDELKELEKALDQLAQEMDDKNKDNDVIREEIETILSSAATLSHQNLNNTLANEIAKLRESLSDPKLTKDQLIELKKDAQSKIEYAKTNQNSIDRTNDLIDRANANQLITEAQKNELKAEIESINGDDLASLTKDENAKIDDVIEKLTRAQRVNDELNRLKGIVDEKIQSPYADHEVLNAILSEIAALQDETINQWDDLDSEKDLTWRAEDKINELFDKLRDANKNELKNLIAKGQEAQNNPDVAPSIKNSLKALETISTPLTNEYSSATNKQIDPKIKEYKKLLDDARLSDKVSKINNETNAFKDTIAAMPTDNNRNDQADIYKAKIDSLLNRINVIHSTPNKSNAQKEEEIDALYEQIKAIEASQKDLQRLMDEQNVLVNILNDLDNDPEIKRQILSEVNEANALLDSQNNVFRKPGEYDIDREIEKLKELEDLIKDKKAKIVSDQYYTKTLKQINSAFSPYRDGVLPSALETKFKNELENLKAILDDPNTDSKAYDDAVEAIRNLQANIQAAADLEKARRALKDEIQRTEDMGLGTYKPQDQVDAANAKLAKIDDFIANLGSPSVGPLAYEELKNEAMAQKDGLQIAQEKAKFDKALDNLKKYITPSEETDSELSKELEAKITENIKVAQEKAESIVGPINEIEKINTIKLTAEQVKNNIPLAAKLKEAQARYKELTAKDPMDEGDQIIANQLKDVIEANLMNLGDSPTKINEKIENIIAELNKIQAKQEALESLKEFEKIYTDADSPKAIFADSKQKWDQQLAEFKERFADPNQNLDELIKLKKDIDRALSEDQTEKDRLEKELKDTYNKADELYTQLKLQNPLKDPNNPSELAENSKLKGVWDEIAALKDESGNFVDGATPQKIEELIDKMRIENLKDIFNSKKDTLDKRLEGIQGIEGHTEPVDSLKNKVSTAAGEWSKLVNNQDTDLNELTEEQLKEYIQKLDSLDSYTEEAKALVDAYPNSKNPEEIDQAINNNLIDPTDGVIDIKEKTKNLRDARYGAKEEEELRKEVQSKLDALDEEVKSESNLPDDAYAKDQLAELDQLIDSKKEALAAAKGKDAIRAIEEKATKIKENLDAIKDFAKKVYEFSNKADEAITQAAPGDAVALENLKARFKEDLEKAAKKQYTNPDSKVIQDLIKKQENYSSLLKSIQDFNTKYNATKDKLNNLNYGDGFGVISGMNFKLSDDAQEESFSSLTKDDVKTKMLESLAVLKTFSENIDYSNTEIDVLDLKKELALINVSLNNFDQLVDKQKEALEKVKTISDDATAKKDQFQTLNVNDKSLIEDYGYEFDKKNVGETILNSGIVSKQNSDNLPSDSVENIENKYRELQSLNASIKSKINSDKAILDNKTLEIDSLNDEIVKLNNQITYQVKEWEIAKERITELEAQNSYTTEDLTTKIESAKQAANLIKEEIVSKLTTLKQKEQDLQNKQNELEKAFYQIQYDLQKYKENLDLQNKLSEILFEYATNQVVDQRLSTKSKALGWKNQVLINKANDLESEIEQKQELYTQRQVKIKAVKDSINTLNSEDVLPVLVSDATSSNNQKAQEKYKLANEKISNLYLDILKYISKAYSTTQLDDYNSYIDSVNKVPNSYKAIANKIYELETKIEEIKNNADIKDNLHIKSLVGQIESEINYIKGQLQADSNNLSSLYQANTDQNFIKQWDDLLAFQIRKLAFYEKYANSQKELDDRKDSSTAATAGTVQFTEAEWRPLQNILNTIFEEMYYTNSYYKEDELEKDFVQKYLTAQNDTSFKTALANSIQLKEIITKAQRIYDARKVINEDGVTKTNDTREMNNLYDKLIDEITKAQAQLTNINHNEISKSLEIDKIDDSSTGLIAQLKDQKLKELRKQLSLAKDINSYLESNYNFANGPKNPDFKAKAVDKIEDLVNNPLPKEEEFITKSNELIEESKTAIKDQLYELFEYEKKALKNLIVKSKQYAQVYSGVSLGDDLQSKSTELAKLLNVSNADVEKLIQLIKQIPDQGNFDVSTWNIESEYSSPAQDKNLSKYQDNEYADYKGTIRKIKERKTDLNSKYTYLKQTTTLRLKSFKTEFDSVIKEFEPITTQDGSSNLRTILDDMEFNSKSGDYLTSFLDKSSYETNTQNVDGASPLVEPDDSADKDKLIDSKDKFLKFANAILEQNSKWNKLIFGTTSNDDKALKNIYKNYIDQRSQIDNYLDKWLETRQLDQKDAIFQRFLELFNVQKDQAQKIKTNIYSNMNMRELDDSNLETPSAILRKVKRALLSAKTFRDWLNNPVNKQELFDYLYKKPANDSTSYHFNYNDLELVDGKYADDWAAEINKISSFETIQINGEDKDAILVNDTQPFLNLFKRFSIVKQNPKIFNGANVKVYLYKNKDADSKILEEIIQANPSYKNVKYNLMIKFTWPATQNQDSVFNDTGDATVYWGGVESRFKTYSEIKINNNWFSTTKGFYKGDWSTKMYENWKNTSVENLPGAILFDYSKGGLTPETAPGVIVSGYNDLQSLYNEQTYLPMYSAAKITELKTKTFNMSDPFVGLDPNLSAAKARVQKYPHIEQATQWTKEVEKWKRTLDIQKERININISVKNNRNFTYKGKNYAKSADLTFWRLLPSDNYGSLSYIPHLIAIPVYDVNSKKMGIILWLFQIVPSSNAKYFIAGMPWENRMVAYVSNSYTYSDTDAQQNYTKSLEMAKDVLSKYVNKDIAYKIDNTTGGPKSKTDAFWNVQESGTYITSKNSSGASNNVNDSDGMTFGSTGFVNTFDIDYTAKIYKSDLELQNNEEGGN</sequence>
<evidence type="ECO:0000313" key="3">
    <source>
        <dbReference type="Proteomes" id="UP000290815"/>
    </source>
</evidence>
<dbReference type="KEGG" id="mgly:NCTC10194_00393"/>
<name>A0A449AV87_9BACT</name>
<proteinExistence type="predicted"/>
<feature type="coiled-coil region" evidence="1">
    <location>
        <begin position="662"/>
        <end position="689"/>
    </location>
</feature>
<evidence type="ECO:0000313" key="2">
    <source>
        <dbReference type="EMBL" id="VEU70382.1"/>
    </source>
</evidence>
<feature type="coiled-coil region" evidence="1">
    <location>
        <begin position="242"/>
        <end position="273"/>
    </location>
</feature>
<keyword evidence="1" id="KW-0175">Coiled coil</keyword>
<protein>
    <submittedName>
        <fullName evidence="2">Uncharacterized protein</fullName>
    </submittedName>
</protein>
<keyword evidence="3" id="KW-1185">Reference proteome</keyword>
<feature type="coiled-coil region" evidence="1">
    <location>
        <begin position="1323"/>
        <end position="1380"/>
    </location>
</feature>
<dbReference type="EMBL" id="LR215024">
    <property type="protein sequence ID" value="VEU70382.1"/>
    <property type="molecule type" value="Genomic_DNA"/>
</dbReference>
<dbReference type="RefSeq" id="WP_027333525.1">
    <property type="nucleotide sequence ID" value="NZ_LR215024.1"/>
</dbReference>
<feature type="coiled-coil region" evidence="1">
    <location>
        <begin position="1103"/>
        <end position="1141"/>
    </location>
</feature>
<dbReference type="Proteomes" id="UP000290815">
    <property type="component" value="Chromosome"/>
</dbReference>
<feature type="coiled-coil region" evidence="1">
    <location>
        <begin position="1641"/>
        <end position="1689"/>
    </location>
</feature>
<feature type="coiled-coil region" evidence="1">
    <location>
        <begin position="1715"/>
        <end position="1763"/>
    </location>
</feature>
<gene>
    <name evidence="2" type="ORF">NCTC10194_00393</name>
</gene>
<feature type="coiled-coil region" evidence="1">
    <location>
        <begin position="313"/>
        <end position="347"/>
    </location>
</feature>
<feature type="coiled-coil region" evidence="1">
    <location>
        <begin position="2113"/>
        <end position="2140"/>
    </location>
</feature>
<accession>A0A449AV87</accession>
<feature type="coiled-coil region" evidence="1">
    <location>
        <begin position="814"/>
        <end position="851"/>
    </location>
</feature>
<organism evidence="2 3">
    <name type="scientific">Mycoplasmopsis glycophila</name>
    <dbReference type="NCBI Taxonomy" id="171285"/>
    <lineage>
        <taxon>Bacteria</taxon>
        <taxon>Bacillati</taxon>
        <taxon>Mycoplasmatota</taxon>
        <taxon>Mycoplasmoidales</taxon>
        <taxon>Metamycoplasmataceae</taxon>
        <taxon>Mycoplasmopsis</taxon>
    </lineage>
</organism>
<feature type="coiled-coil region" evidence="1">
    <location>
        <begin position="1809"/>
        <end position="1836"/>
    </location>
</feature>
<evidence type="ECO:0000256" key="1">
    <source>
        <dbReference type="SAM" id="Coils"/>
    </source>
</evidence>